<dbReference type="AlphaFoldDB" id="A0A2P6PS60"/>
<feature type="transmembrane region" description="Helical" evidence="1">
    <location>
        <begin position="67"/>
        <end position="90"/>
    </location>
</feature>
<dbReference type="Proteomes" id="UP000238479">
    <property type="component" value="Chromosome 6"/>
</dbReference>
<feature type="transmembrane region" description="Helical" evidence="1">
    <location>
        <begin position="96"/>
        <end position="118"/>
    </location>
</feature>
<evidence type="ECO:0000313" key="3">
    <source>
        <dbReference type="Proteomes" id="UP000238479"/>
    </source>
</evidence>
<organism evidence="2 3">
    <name type="scientific">Rosa chinensis</name>
    <name type="common">China rose</name>
    <dbReference type="NCBI Taxonomy" id="74649"/>
    <lineage>
        <taxon>Eukaryota</taxon>
        <taxon>Viridiplantae</taxon>
        <taxon>Streptophyta</taxon>
        <taxon>Embryophyta</taxon>
        <taxon>Tracheophyta</taxon>
        <taxon>Spermatophyta</taxon>
        <taxon>Magnoliopsida</taxon>
        <taxon>eudicotyledons</taxon>
        <taxon>Gunneridae</taxon>
        <taxon>Pentapetalae</taxon>
        <taxon>rosids</taxon>
        <taxon>fabids</taxon>
        <taxon>Rosales</taxon>
        <taxon>Rosaceae</taxon>
        <taxon>Rosoideae</taxon>
        <taxon>Rosoideae incertae sedis</taxon>
        <taxon>Rosa</taxon>
    </lineage>
</organism>
<gene>
    <name evidence="2" type="ORF">RchiOBHm_Chr6g0275821</name>
</gene>
<reference evidence="2 3" key="1">
    <citation type="journal article" date="2018" name="Nat. Genet.">
        <title>The Rosa genome provides new insights in the design of modern roses.</title>
        <authorList>
            <person name="Bendahmane M."/>
        </authorList>
    </citation>
    <scope>NUCLEOTIDE SEQUENCE [LARGE SCALE GENOMIC DNA]</scope>
    <source>
        <strain evidence="3">cv. Old Blush</strain>
    </source>
</reference>
<keyword evidence="1" id="KW-0812">Transmembrane</keyword>
<keyword evidence="1" id="KW-0472">Membrane</keyword>
<proteinExistence type="predicted"/>
<dbReference type="EMBL" id="PDCK01000044">
    <property type="protein sequence ID" value="PRQ24746.1"/>
    <property type="molecule type" value="Genomic_DNA"/>
</dbReference>
<accession>A0A2P6PS60</accession>
<keyword evidence="1" id="KW-1133">Transmembrane helix</keyword>
<comment type="caution">
    <text evidence="2">The sequence shown here is derived from an EMBL/GenBank/DDBJ whole genome shotgun (WGS) entry which is preliminary data.</text>
</comment>
<protein>
    <submittedName>
        <fullName evidence="2">Uncharacterized protein</fullName>
    </submittedName>
</protein>
<sequence>MGEDHVYTKDQRLLAFSGSHPLNSNRLRFNIAPDLMNQAKDYLNRTMFVILLARVSVLECKKKKKMYLLMFQLCLFDPKVVVAQFCAVPLTLNANLGWPAVGMLIYVILYLSYLCFFVSTF</sequence>
<dbReference type="Gramene" id="PRQ24746">
    <property type="protein sequence ID" value="PRQ24746"/>
    <property type="gene ID" value="RchiOBHm_Chr6g0275821"/>
</dbReference>
<name>A0A2P6PS60_ROSCH</name>
<evidence type="ECO:0000313" key="2">
    <source>
        <dbReference type="EMBL" id="PRQ24746.1"/>
    </source>
</evidence>
<evidence type="ECO:0000256" key="1">
    <source>
        <dbReference type="SAM" id="Phobius"/>
    </source>
</evidence>
<keyword evidence="3" id="KW-1185">Reference proteome</keyword>